<keyword evidence="1" id="KW-0472">Membrane</keyword>
<accession>A0A3M2M6W6</accession>
<gene>
    <name evidence="2" type="ORF">EBN88_04000</name>
</gene>
<keyword evidence="3" id="KW-1185">Reference proteome</keyword>
<feature type="transmembrane region" description="Helical" evidence="1">
    <location>
        <begin position="209"/>
        <end position="229"/>
    </location>
</feature>
<feature type="transmembrane region" description="Helical" evidence="1">
    <location>
        <begin position="131"/>
        <end position="151"/>
    </location>
</feature>
<dbReference type="RefSeq" id="WP_122182380.1">
    <property type="nucleotide sequence ID" value="NZ_RFFJ01000010.1"/>
</dbReference>
<dbReference type="Proteomes" id="UP000278673">
    <property type="component" value="Unassembled WGS sequence"/>
</dbReference>
<evidence type="ECO:0000313" key="2">
    <source>
        <dbReference type="EMBL" id="RMI45199.1"/>
    </source>
</evidence>
<feature type="transmembrane region" description="Helical" evidence="1">
    <location>
        <begin position="21"/>
        <end position="47"/>
    </location>
</feature>
<evidence type="ECO:0000313" key="3">
    <source>
        <dbReference type="Proteomes" id="UP000278673"/>
    </source>
</evidence>
<dbReference type="AlphaFoldDB" id="A0A3M2M6W6"/>
<keyword evidence="1" id="KW-1133">Transmembrane helix</keyword>
<organism evidence="2 3">
    <name type="scientific">Streptomyces triticirhizae</name>
    <dbReference type="NCBI Taxonomy" id="2483353"/>
    <lineage>
        <taxon>Bacteria</taxon>
        <taxon>Bacillati</taxon>
        <taxon>Actinomycetota</taxon>
        <taxon>Actinomycetes</taxon>
        <taxon>Kitasatosporales</taxon>
        <taxon>Streptomycetaceae</taxon>
        <taxon>Streptomyces</taxon>
    </lineage>
</organism>
<feature type="transmembrane region" description="Helical" evidence="1">
    <location>
        <begin position="99"/>
        <end position="119"/>
    </location>
</feature>
<comment type="caution">
    <text evidence="2">The sequence shown here is derived from an EMBL/GenBank/DDBJ whole genome shotgun (WGS) entry which is preliminary data.</text>
</comment>
<evidence type="ECO:0000256" key="1">
    <source>
        <dbReference type="SAM" id="Phobius"/>
    </source>
</evidence>
<reference evidence="2 3" key="1">
    <citation type="submission" date="2018-10" db="EMBL/GenBank/DDBJ databases">
        <title>Isolation, diversity and antifungal activity of actinobacteria from wheat.</title>
        <authorList>
            <person name="Han C."/>
        </authorList>
    </citation>
    <scope>NUCLEOTIDE SEQUENCE [LARGE SCALE GENOMIC DNA]</scope>
    <source>
        <strain evidence="2 3">NEAU-YY642</strain>
    </source>
</reference>
<feature type="transmembrane region" description="Helical" evidence="1">
    <location>
        <begin position="59"/>
        <end position="78"/>
    </location>
</feature>
<sequence length="233" mass="22806">MRRALVDVTAAELIKLRSLPLVLATALGTVLAAVALTVATTATAASAGSGQVLAEAVPFLQVGTVLLGVLTVAADYPAGHARPALVAVPDRRALLLGKGLAYLAAASLTGAAALGASLATASFGSDAAPDALLVLGAGGHLVLVGLLGLAVALPLRSLVPALVTALGLVLLAPPLLAPLTGHARLLPGPAGGALYHPHRPEAALPPGTGALVLLGWIALITAPAVAGFLRRDA</sequence>
<proteinExistence type="predicted"/>
<protein>
    <submittedName>
        <fullName evidence="2">ABC transporter permease</fullName>
    </submittedName>
</protein>
<feature type="transmembrane region" description="Helical" evidence="1">
    <location>
        <begin position="158"/>
        <end position="177"/>
    </location>
</feature>
<keyword evidence="1" id="KW-0812">Transmembrane</keyword>
<name>A0A3M2M6W6_9ACTN</name>
<dbReference type="EMBL" id="RFFJ01000010">
    <property type="protein sequence ID" value="RMI45199.1"/>
    <property type="molecule type" value="Genomic_DNA"/>
</dbReference>